<evidence type="ECO:0000313" key="1">
    <source>
        <dbReference type="EMBL" id="GAA0732760.1"/>
    </source>
</evidence>
<evidence type="ECO:0000313" key="2">
    <source>
        <dbReference type="Proteomes" id="UP001501510"/>
    </source>
</evidence>
<dbReference type="Gene3D" id="1.10.10.10">
    <property type="entry name" value="Winged helix-like DNA-binding domain superfamily/Winged helix DNA-binding domain"/>
    <property type="match status" value="1"/>
</dbReference>
<dbReference type="Proteomes" id="UP001501510">
    <property type="component" value="Unassembled WGS sequence"/>
</dbReference>
<comment type="caution">
    <text evidence="1">The sequence shown here is derived from an EMBL/GenBank/DDBJ whole genome shotgun (WGS) entry which is preliminary data.</text>
</comment>
<dbReference type="InterPro" id="IPR000944">
    <property type="entry name" value="Tscrpt_reg_Rrf2"/>
</dbReference>
<dbReference type="EMBL" id="BAAACG010000001">
    <property type="protein sequence ID" value="GAA0732760.1"/>
    <property type="molecule type" value="Genomic_DNA"/>
</dbReference>
<dbReference type="PANTHER" id="PTHR33221">
    <property type="entry name" value="WINGED HELIX-TURN-HELIX TRANSCRIPTIONAL REGULATOR, RRF2 FAMILY"/>
    <property type="match status" value="1"/>
</dbReference>
<reference evidence="2" key="1">
    <citation type="journal article" date="2019" name="Int. J. Syst. Evol. Microbiol.">
        <title>The Global Catalogue of Microorganisms (GCM) 10K type strain sequencing project: providing services to taxonomists for standard genome sequencing and annotation.</title>
        <authorList>
            <consortium name="The Broad Institute Genomics Platform"/>
            <consortium name="The Broad Institute Genome Sequencing Center for Infectious Disease"/>
            <person name="Wu L."/>
            <person name="Ma J."/>
        </authorList>
    </citation>
    <scope>NUCLEOTIDE SEQUENCE [LARGE SCALE GENOMIC DNA]</scope>
    <source>
        <strain evidence="2">JCM 1407</strain>
    </source>
</reference>
<gene>
    <name evidence="1" type="ORF">GCM10008906_02800</name>
</gene>
<dbReference type="InterPro" id="IPR036390">
    <property type="entry name" value="WH_DNA-bd_sf"/>
</dbReference>
<protein>
    <submittedName>
        <fullName evidence="1">Rrf2 family transcriptional regulator</fullName>
    </submittedName>
</protein>
<accession>A0ABP3UK03</accession>
<name>A0ABP3UK03_9CLOT</name>
<dbReference type="PROSITE" id="PS51197">
    <property type="entry name" value="HTH_RRF2_2"/>
    <property type="match status" value="1"/>
</dbReference>
<dbReference type="PANTHER" id="PTHR33221:SF2">
    <property type="entry name" value="TRANSCRIPTIONAL REGULATOR"/>
    <property type="match status" value="1"/>
</dbReference>
<dbReference type="Pfam" id="PF02082">
    <property type="entry name" value="Rrf2"/>
    <property type="match status" value="1"/>
</dbReference>
<dbReference type="SUPFAM" id="SSF46785">
    <property type="entry name" value="Winged helix' DNA-binding domain"/>
    <property type="match status" value="1"/>
</dbReference>
<organism evidence="1 2">
    <name type="scientific">Clostridium oceanicum</name>
    <dbReference type="NCBI Taxonomy" id="1543"/>
    <lineage>
        <taxon>Bacteria</taxon>
        <taxon>Bacillati</taxon>
        <taxon>Bacillota</taxon>
        <taxon>Clostridia</taxon>
        <taxon>Eubacteriales</taxon>
        <taxon>Clostridiaceae</taxon>
        <taxon>Clostridium</taxon>
    </lineage>
</organism>
<dbReference type="InterPro" id="IPR036388">
    <property type="entry name" value="WH-like_DNA-bd_sf"/>
</dbReference>
<keyword evidence="2" id="KW-1185">Reference proteome</keyword>
<dbReference type="RefSeq" id="WP_343758084.1">
    <property type="nucleotide sequence ID" value="NZ_BAAACG010000001.1"/>
</dbReference>
<sequence>MKITQEADYALRVVLYLSNLGYGKKVEAKVISDAEKIPLRFLLKLLRKLIKADIIKSYRGKSGGYSLDKFPESITLKDVVEAIDGPICINRCLKDPSLCNANKQGKCMVHNALCKIQKVIEEEFEKVTFEDIITENKVL</sequence>
<dbReference type="NCBIfam" id="TIGR00738">
    <property type="entry name" value="rrf2_super"/>
    <property type="match status" value="1"/>
</dbReference>
<proteinExistence type="predicted"/>